<keyword evidence="2" id="KW-1185">Reference proteome</keyword>
<dbReference type="AlphaFoldDB" id="A0A183IDN8"/>
<evidence type="ECO:0000313" key="1">
    <source>
        <dbReference type="EMBL" id="VDO95315.1"/>
    </source>
</evidence>
<organism evidence="3">
    <name type="scientific">Soboliphyme baturini</name>
    <dbReference type="NCBI Taxonomy" id="241478"/>
    <lineage>
        <taxon>Eukaryota</taxon>
        <taxon>Metazoa</taxon>
        <taxon>Ecdysozoa</taxon>
        <taxon>Nematoda</taxon>
        <taxon>Enoplea</taxon>
        <taxon>Dorylaimia</taxon>
        <taxon>Dioctophymatida</taxon>
        <taxon>Dioctophymatoidea</taxon>
        <taxon>Soboliphymatidae</taxon>
        <taxon>Soboliphyme</taxon>
    </lineage>
</organism>
<sequence length="273" mass="30769">MLSHVPRSTVVHIHGDMPLMIADDDNHDLEPTEPSNKQTSPLRCGRLAQRSALVHSLIRLRINIFVNLRFLSHIVAALGEGRSLAWLRSFYCPPPGSGWCLPRKIVIPSSYDPRGFDFIEIDTLTQVYKCKAARFEHNREAKPATTWIEEVHFPPPRLFFLSVGRYSLISYLRQLRFFLSLPIVLAVARVAWCVPTDGCAAGAVVFPFSPPCRRRLDVASMTTGVTTGLQDNKMCVFTGQMARFIVVFTLVTHHSVRSSKLDEGKHVPVRLLH</sequence>
<dbReference type="Proteomes" id="UP000270296">
    <property type="component" value="Unassembled WGS sequence"/>
</dbReference>
<gene>
    <name evidence="1" type="ORF">SBAD_LOCUS1732</name>
</gene>
<reference evidence="3" key="1">
    <citation type="submission" date="2016-06" db="UniProtKB">
        <authorList>
            <consortium name="WormBaseParasite"/>
        </authorList>
    </citation>
    <scope>IDENTIFICATION</scope>
</reference>
<protein>
    <submittedName>
        <fullName evidence="1 3">Uncharacterized protein</fullName>
    </submittedName>
</protein>
<name>A0A183IDN8_9BILA</name>
<reference evidence="1 2" key="2">
    <citation type="submission" date="2018-11" db="EMBL/GenBank/DDBJ databases">
        <authorList>
            <consortium name="Pathogen Informatics"/>
        </authorList>
    </citation>
    <scope>NUCLEOTIDE SEQUENCE [LARGE SCALE GENOMIC DNA]</scope>
</reference>
<accession>A0A183IDN8</accession>
<evidence type="ECO:0000313" key="3">
    <source>
        <dbReference type="WBParaSite" id="SBAD_0000182001-mRNA-1"/>
    </source>
</evidence>
<proteinExistence type="predicted"/>
<evidence type="ECO:0000313" key="2">
    <source>
        <dbReference type="Proteomes" id="UP000270296"/>
    </source>
</evidence>
<dbReference type="EMBL" id="UZAM01006932">
    <property type="protein sequence ID" value="VDO95315.1"/>
    <property type="molecule type" value="Genomic_DNA"/>
</dbReference>
<dbReference type="WBParaSite" id="SBAD_0000182001-mRNA-1">
    <property type="protein sequence ID" value="SBAD_0000182001-mRNA-1"/>
    <property type="gene ID" value="SBAD_0000182001"/>
</dbReference>